<dbReference type="GO" id="GO:0008810">
    <property type="term" value="F:cellulase activity"/>
    <property type="evidence" value="ECO:0007669"/>
    <property type="project" value="UniProtKB-EC"/>
</dbReference>
<keyword evidence="3 8" id="KW-0378">Hydrolase</keyword>
<accession>A0A6P4B5R4</accession>
<dbReference type="AlphaFoldDB" id="A0A6P4B5R4"/>
<evidence type="ECO:0000256" key="5">
    <source>
        <dbReference type="ARBA" id="ARBA00023277"/>
    </source>
</evidence>
<evidence type="ECO:0000256" key="6">
    <source>
        <dbReference type="ARBA" id="ARBA00023295"/>
    </source>
</evidence>
<dbReference type="SUPFAM" id="SSF48208">
    <property type="entry name" value="Six-hairpin glycosidases"/>
    <property type="match status" value="1"/>
</dbReference>
<dbReference type="EC" id="3.2.1.4" evidence="9"/>
<comment type="catalytic activity">
    <reaction evidence="1 9">
        <text>Endohydrolysis of (1-&gt;4)-beta-D-glucosidic linkages in cellulose, lichenin and cereal beta-D-glucans.</text>
        <dbReference type="EC" id="3.2.1.4"/>
    </reaction>
</comment>
<dbReference type="GeneID" id="107460538"/>
<dbReference type="InterPro" id="IPR001701">
    <property type="entry name" value="Glyco_hydro_9"/>
</dbReference>
<evidence type="ECO:0000256" key="9">
    <source>
        <dbReference type="RuleBase" id="RU361166"/>
    </source>
</evidence>
<dbReference type="OrthoDB" id="10257085at2759"/>
<proteinExistence type="inferred from homology"/>
<dbReference type="InterPro" id="IPR012341">
    <property type="entry name" value="6hp_glycosidase-like_sf"/>
</dbReference>
<evidence type="ECO:0000313" key="12">
    <source>
        <dbReference type="Proteomes" id="UP000515211"/>
    </source>
</evidence>
<protein>
    <recommendedName>
        <fullName evidence="9">Endoglucanase</fullName>
        <ecNumber evidence="9">3.2.1.4</ecNumber>
    </recommendedName>
</protein>
<evidence type="ECO:0000256" key="8">
    <source>
        <dbReference type="PROSITE-ProRule" id="PRU10059"/>
    </source>
</evidence>
<keyword evidence="7 8" id="KW-0624">Polysaccharide degradation</keyword>
<name>A0A6P4B5R4_ARADU</name>
<evidence type="ECO:0000256" key="1">
    <source>
        <dbReference type="ARBA" id="ARBA00000966"/>
    </source>
</evidence>
<keyword evidence="10" id="KW-1133">Transmembrane helix</keyword>
<keyword evidence="12" id="KW-1185">Reference proteome</keyword>
<reference evidence="13" key="2">
    <citation type="submission" date="2025-08" db="UniProtKB">
        <authorList>
            <consortium name="RefSeq"/>
        </authorList>
    </citation>
    <scope>IDENTIFICATION</scope>
    <source>
        <tissue evidence="13">Whole plant</tissue>
    </source>
</reference>
<gene>
    <name evidence="13" type="primary">LOC107460538</name>
</gene>
<dbReference type="GO" id="GO:0030245">
    <property type="term" value="P:cellulose catabolic process"/>
    <property type="evidence" value="ECO:0007669"/>
    <property type="project" value="UniProtKB-KW"/>
</dbReference>
<keyword evidence="5 8" id="KW-0119">Carbohydrate metabolism</keyword>
<feature type="active site" evidence="8">
    <location>
        <position position="490"/>
    </location>
</feature>
<dbReference type="PANTHER" id="PTHR22298">
    <property type="entry name" value="ENDO-1,4-BETA-GLUCANASE"/>
    <property type="match status" value="1"/>
</dbReference>
<keyword evidence="10" id="KW-0472">Membrane</keyword>
<comment type="similarity">
    <text evidence="2 8 9">Belongs to the glycosyl hydrolase 9 (cellulase E) family.</text>
</comment>
<evidence type="ECO:0000256" key="7">
    <source>
        <dbReference type="ARBA" id="ARBA00023326"/>
    </source>
</evidence>
<organism evidence="12 13">
    <name type="scientific">Arachis duranensis</name>
    <name type="common">Wild peanut</name>
    <dbReference type="NCBI Taxonomy" id="130453"/>
    <lineage>
        <taxon>Eukaryota</taxon>
        <taxon>Viridiplantae</taxon>
        <taxon>Streptophyta</taxon>
        <taxon>Embryophyta</taxon>
        <taxon>Tracheophyta</taxon>
        <taxon>Spermatophyta</taxon>
        <taxon>Magnoliopsida</taxon>
        <taxon>eudicotyledons</taxon>
        <taxon>Gunneridae</taxon>
        <taxon>Pentapetalae</taxon>
        <taxon>rosids</taxon>
        <taxon>fabids</taxon>
        <taxon>Fabales</taxon>
        <taxon>Fabaceae</taxon>
        <taxon>Papilionoideae</taxon>
        <taxon>50 kb inversion clade</taxon>
        <taxon>dalbergioids sensu lato</taxon>
        <taxon>Dalbergieae</taxon>
        <taxon>Pterocarpus clade</taxon>
        <taxon>Arachis</taxon>
    </lineage>
</organism>
<dbReference type="InterPro" id="IPR008928">
    <property type="entry name" value="6-hairpin_glycosidase_sf"/>
</dbReference>
<keyword evidence="10" id="KW-0812">Transmembrane</keyword>
<feature type="domain" description="Glycoside hydrolase family 9" evidence="11">
    <location>
        <begin position="87"/>
        <end position="561"/>
    </location>
</feature>
<keyword evidence="6 8" id="KW-0326">Glycosidase</keyword>
<evidence type="ECO:0000313" key="13">
    <source>
        <dbReference type="RefSeq" id="XP_015934397.1"/>
    </source>
</evidence>
<evidence type="ECO:0000256" key="3">
    <source>
        <dbReference type="ARBA" id="ARBA00022801"/>
    </source>
</evidence>
<evidence type="ECO:0000256" key="4">
    <source>
        <dbReference type="ARBA" id="ARBA00023001"/>
    </source>
</evidence>
<dbReference type="KEGG" id="adu:107460538"/>
<dbReference type="Gene3D" id="1.50.10.10">
    <property type="match status" value="1"/>
</dbReference>
<feature type="transmembrane region" description="Helical" evidence="10">
    <location>
        <begin position="52"/>
        <end position="73"/>
    </location>
</feature>
<evidence type="ECO:0000256" key="10">
    <source>
        <dbReference type="SAM" id="Phobius"/>
    </source>
</evidence>
<sequence length="575" mass="64143">MATFELEKLPLTYTHSLSDSSSAYQPFPSHSHYQKYYHYNLVITDKDQFRNFLLVSLTIILAIIALVLILHFLPHKNKHQGTSINFKLAINHALTFYDAQKSGHYPKNSPVKFRGDSGLGDGKSADTDLVGGFYDSGNNIKFTFTTAYTTTLLSWSVMEYHSKYADLGELQHVRDIIRWGSDYLLKVFILPTSSKSNLTIYSQVGNTISDKGEPKNDISCWQRPEDMDYARPVSICDSSASDLGGEIVAALSASSMVLKNDTEYSMKLVKAAETLHKLVTSEDPKKQGTYTMVDACGKQARDFYKSSSYKDELAWGGTWLFLATGNLTYLDYATETFKSAKNNESDFDNGTFDWNNKLNALAVLLTRIRYFRDPGGLYEHALRLSSNSTHSLMCSLLFNDFSRTPGGLIIMKDDNGPLLEYAATASFLSKLYSDYLHHLKFSGAKCKSNVFSVAMLREFASSQVNYILGQNPLKMSYLVGHGDKFPVQVHHRSASIPWDDKKHYSCDGGKKWLNSKDPNLQVLVGAMVGGPDMHDGFIDQRNNSRFTEPNIASNAGLVAALIALSDNSSGLKDSF</sequence>
<dbReference type="Proteomes" id="UP000515211">
    <property type="component" value="Chromosome 8"/>
</dbReference>
<evidence type="ECO:0000259" key="11">
    <source>
        <dbReference type="Pfam" id="PF00759"/>
    </source>
</evidence>
<dbReference type="PROSITE" id="PS00592">
    <property type="entry name" value="GH9_2"/>
    <property type="match status" value="1"/>
</dbReference>
<dbReference type="InterPro" id="IPR018221">
    <property type="entry name" value="Glyco_hydro_9_His_AS"/>
</dbReference>
<keyword evidence="4 9" id="KW-0136">Cellulose degradation</keyword>
<evidence type="ECO:0000256" key="2">
    <source>
        <dbReference type="ARBA" id="ARBA00007072"/>
    </source>
</evidence>
<dbReference type="Pfam" id="PF00759">
    <property type="entry name" value="Glyco_hydro_9"/>
    <property type="match status" value="1"/>
</dbReference>
<dbReference type="RefSeq" id="XP_015934397.1">
    <property type="nucleotide sequence ID" value="XM_016078911.3"/>
</dbReference>
<reference evidence="12" key="1">
    <citation type="journal article" date="2016" name="Nat. Genet.">
        <title>The genome sequences of Arachis duranensis and Arachis ipaensis, the diploid ancestors of cultivated peanut.</title>
        <authorList>
            <person name="Bertioli D.J."/>
            <person name="Cannon S.B."/>
            <person name="Froenicke L."/>
            <person name="Huang G."/>
            <person name="Farmer A.D."/>
            <person name="Cannon E.K."/>
            <person name="Liu X."/>
            <person name="Gao D."/>
            <person name="Clevenger J."/>
            <person name="Dash S."/>
            <person name="Ren L."/>
            <person name="Moretzsohn M.C."/>
            <person name="Shirasawa K."/>
            <person name="Huang W."/>
            <person name="Vidigal B."/>
            <person name="Abernathy B."/>
            <person name="Chu Y."/>
            <person name="Niederhuth C.E."/>
            <person name="Umale P."/>
            <person name="Araujo A.C."/>
            <person name="Kozik A."/>
            <person name="Kim K.D."/>
            <person name="Burow M.D."/>
            <person name="Varshney R.K."/>
            <person name="Wang X."/>
            <person name="Zhang X."/>
            <person name="Barkley N."/>
            <person name="Guimaraes P.M."/>
            <person name="Isobe S."/>
            <person name="Guo B."/>
            <person name="Liao B."/>
            <person name="Stalker H.T."/>
            <person name="Schmitz R.J."/>
            <person name="Scheffler B.E."/>
            <person name="Leal-Bertioli S.C."/>
            <person name="Xun X."/>
            <person name="Jackson S.A."/>
            <person name="Michelmore R."/>
            <person name="Ozias-Akins P."/>
        </authorList>
    </citation>
    <scope>NUCLEOTIDE SEQUENCE [LARGE SCALE GENOMIC DNA]</scope>
    <source>
        <strain evidence="12">cv. V14167</strain>
    </source>
</reference>